<dbReference type="EMBL" id="DWWD01000042">
    <property type="protein sequence ID" value="HJC51070.1"/>
    <property type="molecule type" value="Genomic_DNA"/>
</dbReference>
<dbReference type="Gene3D" id="1.10.260.40">
    <property type="entry name" value="lambda repressor-like DNA-binding domains"/>
    <property type="match status" value="1"/>
</dbReference>
<evidence type="ECO:0000313" key="1">
    <source>
        <dbReference type="EMBL" id="HJC51070.1"/>
    </source>
</evidence>
<reference evidence="1" key="2">
    <citation type="submission" date="2021-04" db="EMBL/GenBank/DDBJ databases">
        <authorList>
            <person name="Gilroy R."/>
        </authorList>
    </citation>
    <scope>NUCLEOTIDE SEQUENCE</scope>
    <source>
        <strain evidence="1">ChiSjej3B21-8574</strain>
    </source>
</reference>
<gene>
    <name evidence="1" type="ORF">H9754_10995</name>
</gene>
<sequence length="498" mass="58478">MTSFAEKLKQYMKRKNITVYGLSQSSNLSVMDVYKITQGECLPENRELVEIIANALGMSPFDKKQLMESYEISLNGEANYYEKKCILDFLQRLVLRNQAAVPQNTKAGQTGEFAAESKEIIYGKQNVDKFIQILLEQETKEKETEIYLLCQPEYEYPYQILAVYGEKLNLKISQIICLQGSQDYKAKKYNLDCLLKIQPLIMSNSDYQVYYYYDKLESHFHNLNVFPYLVMIGEHILQLSENYQCAVHDCGREAGKFFRNIIHDYMKEVTPMFVMKPGVNDIINTYNKAINEKIRGVVPVKKHLIFSSMLGSVATPFDVSMDYFNVNGEMGKLSRTFLKRNKELENEMLHTTTEYKGFFKESWVREYMETGYLADPYYKYCNKIPLESRLKVIEQAVRQIQEGQIMHYMLKPEAIVMPDDLYISCFDNAQVSLLFRKNNHEWCFLVLYERNMTDAFFHFIDTLDQSSMIYETEETLWRLQEIVKEYKGAGSEKEDEER</sequence>
<dbReference type="AlphaFoldDB" id="A0A9D2PHV2"/>
<comment type="caution">
    <text evidence="1">The sequence shown here is derived from an EMBL/GenBank/DDBJ whole genome shotgun (WGS) entry which is preliminary data.</text>
</comment>
<proteinExistence type="predicted"/>
<dbReference type="InterPro" id="IPR010982">
    <property type="entry name" value="Lambda_DNA-bd_dom_sf"/>
</dbReference>
<accession>A0A9D2PHV2</accession>
<protein>
    <submittedName>
        <fullName evidence="1">Helix-turn-helix transcriptional regulator</fullName>
    </submittedName>
</protein>
<dbReference type="SUPFAM" id="SSF47413">
    <property type="entry name" value="lambda repressor-like DNA-binding domains"/>
    <property type="match status" value="1"/>
</dbReference>
<name>A0A9D2PHV2_9FIRM</name>
<dbReference type="Proteomes" id="UP000823904">
    <property type="component" value="Unassembled WGS sequence"/>
</dbReference>
<organism evidence="1 2">
    <name type="scientific">Candidatus Anaerostipes avistercoris</name>
    <dbReference type="NCBI Taxonomy" id="2838462"/>
    <lineage>
        <taxon>Bacteria</taxon>
        <taxon>Bacillati</taxon>
        <taxon>Bacillota</taxon>
        <taxon>Clostridia</taxon>
        <taxon>Lachnospirales</taxon>
        <taxon>Lachnospiraceae</taxon>
        <taxon>Anaerostipes</taxon>
    </lineage>
</organism>
<dbReference type="GO" id="GO:0003677">
    <property type="term" value="F:DNA binding"/>
    <property type="evidence" value="ECO:0007669"/>
    <property type="project" value="InterPro"/>
</dbReference>
<evidence type="ECO:0000313" key="2">
    <source>
        <dbReference type="Proteomes" id="UP000823904"/>
    </source>
</evidence>
<reference evidence="1" key="1">
    <citation type="journal article" date="2021" name="PeerJ">
        <title>Extensive microbial diversity within the chicken gut microbiome revealed by metagenomics and culture.</title>
        <authorList>
            <person name="Gilroy R."/>
            <person name="Ravi A."/>
            <person name="Getino M."/>
            <person name="Pursley I."/>
            <person name="Horton D.L."/>
            <person name="Alikhan N.F."/>
            <person name="Baker D."/>
            <person name="Gharbi K."/>
            <person name="Hall N."/>
            <person name="Watson M."/>
            <person name="Adriaenssens E.M."/>
            <person name="Foster-Nyarko E."/>
            <person name="Jarju S."/>
            <person name="Secka A."/>
            <person name="Antonio M."/>
            <person name="Oren A."/>
            <person name="Chaudhuri R.R."/>
            <person name="La Ragione R."/>
            <person name="Hildebrand F."/>
            <person name="Pallen M.J."/>
        </authorList>
    </citation>
    <scope>NUCLEOTIDE SEQUENCE</scope>
    <source>
        <strain evidence="1">ChiSjej3B21-8574</strain>
    </source>
</reference>